<dbReference type="GO" id="GO:0008889">
    <property type="term" value="F:glycerophosphodiester phosphodiesterase activity"/>
    <property type="evidence" value="ECO:0007669"/>
    <property type="project" value="UniProtKB-EC"/>
</dbReference>
<keyword evidence="1" id="KW-1133">Transmembrane helix</keyword>
<evidence type="ECO:0000256" key="1">
    <source>
        <dbReference type="SAM" id="Phobius"/>
    </source>
</evidence>
<feature type="transmembrane region" description="Helical" evidence="1">
    <location>
        <begin position="6"/>
        <end position="27"/>
    </location>
</feature>
<dbReference type="EMBL" id="BEXA01000001">
    <property type="protein sequence ID" value="GAY72422.1"/>
    <property type="molecule type" value="Genomic_DNA"/>
</dbReference>
<evidence type="ECO:0000313" key="3">
    <source>
        <dbReference type="Proteomes" id="UP000286974"/>
    </source>
</evidence>
<dbReference type="EC" id="3.1.4.46" evidence="2"/>
<evidence type="ECO:0000313" key="2">
    <source>
        <dbReference type="EMBL" id="GAY72422.1"/>
    </source>
</evidence>
<feature type="transmembrane region" description="Helical" evidence="1">
    <location>
        <begin position="53"/>
        <end position="75"/>
    </location>
</feature>
<keyword evidence="3" id="KW-1185">Reference proteome</keyword>
<organism evidence="2 3">
    <name type="scientific">Lentilactobacillus kosonis</name>
    <dbReference type="NCBI Taxonomy" id="2810561"/>
    <lineage>
        <taxon>Bacteria</taxon>
        <taxon>Bacillati</taxon>
        <taxon>Bacillota</taxon>
        <taxon>Bacilli</taxon>
        <taxon>Lactobacillales</taxon>
        <taxon>Lactobacillaceae</taxon>
        <taxon>Lentilactobacillus</taxon>
    </lineage>
</organism>
<dbReference type="RefSeq" id="WP_225417496.1">
    <property type="nucleotide sequence ID" value="NZ_BEXA01000001.1"/>
</dbReference>
<name>A0A401FJ86_9LACO</name>
<reference evidence="2 3" key="1">
    <citation type="submission" date="2017-11" db="EMBL/GenBank/DDBJ databases">
        <title>Draft Genome Sequence of Lactobacillus curieae NBRC 111893 isolated from Koso, a Japanese sugar-Vegetable Fermented Beverage.</title>
        <authorList>
            <person name="Chiou T.Y."/>
            <person name="Oshima K."/>
            <person name="Suda W."/>
            <person name="Hattori M."/>
            <person name="Takahashi T."/>
        </authorList>
    </citation>
    <scope>NUCLEOTIDE SEQUENCE [LARGE SCALE GENOMIC DNA]</scope>
    <source>
        <strain evidence="2 3">NBRC111893</strain>
    </source>
</reference>
<keyword evidence="1" id="KW-0812">Transmembrane</keyword>
<sequence length="109" mass="11891">MVNLFIIEVVAQFMVCYVSALVAGLMISGSEDFVLPTGINLLQFGVQRQKRRLFRWLTGTGLVVTAILVVLYNVLLLNGLAISRPMAISHRGVDNGNGGAEYHSSLKIN</sequence>
<accession>A0A401FJ86</accession>
<protein>
    <submittedName>
        <fullName evidence="2">Glycerophosphoryl diester phosphodiesterase</fullName>
        <ecNumber evidence="2">3.1.4.46</ecNumber>
    </submittedName>
</protein>
<dbReference type="Proteomes" id="UP000286974">
    <property type="component" value="Unassembled WGS sequence"/>
</dbReference>
<comment type="caution">
    <text evidence="2">The sequence shown here is derived from an EMBL/GenBank/DDBJ whole genome shotgun (WGS) entry which is preliminary data.</text>
</comment>
<keyword evidence="2" id="KW-0378">Hydrolase</keyword>
<dbReference type="AlphaFoldDB" id="A0A401FJ86"/>
<keyword evidence="1" id="KW-0472">Membrane</keyword>
<gene>
    <name evidence="2" type="ORF">NBRC111893_568</name>
</gene>
<proteinExistence type="predicted"/>